<comment type="similarity">
    <text evidence="1">Belongs to the SlyX family.</text>
</comment>
<evidence type="ECO:0000256" key="2">
    <source>
        <dbReference type="SAM" id="MobiDB-lite"/>
    </source>
</evidence>
<evidence type="ECO:0000313" key="3">
    <source>
        <dbReference type="EMBL" id="PTD97036.1"/>
    </source>
</evidence>
<name>A0A2T4IH45_9RHOO</name>
<feature type="region of interest" description="Disordered" evidence="2">
    <location>
        <begin position="58"/>
        <end position="77"/>
    </location>
</feature>
<dbReference type="EMBL" id="PZKC01000004">
    <property type="protein sequence ID" value="PTD97036.1"/>
    <property type="molecule type" value="Genomic_DNA"/>
</dbReference>
<gene>
    <name evidence="1" type="primary">slyX</name>
    <name evidence="3" type="ORF">C8261_06490</name>
</gene>
<sequence length="77" mass="8978">MRATMSEQGEFEGRLVELESKLAFAEDLLDTLNMTVFRQQREIDRLQQHLARLQEQLRNASAPAQPLSLRDEIPPHY</sequence>
<dbReference type="AlphaFoldDB" id="A0A2T4IH45"/>
<reference evidence="3 4" key="2">
    <citation type="submission" date="2018-04" db="EMBL/GenBank/DDBJ databases">
        <title>Thauera lacus sp. nov., isolated from an saline lake in Inner Mongolia, China.</title>
        <authorList>
            <person name="Liang Q.-Y."/>
        </authorList>
    </citation>
    <scope>NUCLEOTIDE SEQUENCE [LARGE SCALE GENOMIC DNA]</scope>
    <source>
        <strain evidence="3 4">D20</strain>
    </source>
</reference>
<comment type="caution">
    <text evidence="3">The sequence shown here is derived from an EMBL/GenBank/DDBJ whole genome shotgun (WGS) entry which is preliminary data.</text>
</comment>
<proteinExistence type="inferred from homology"/>
<protein>
    <recommendedName>
        <fullName evidence="1">Protein SlyX homolog</fullName>
    </recommendedName>
</protein>
<dbReference type="Pfam" id="PF04102">
    <property type="entry name" value="SlyX"/>
    <property type="match status" value="1"/>
</dbReference>
<accession>A0A2T4IH45</accession>
<organism evidence="3 4">
    <name type="scientific">Pseudothauera lacus</name>
    <dbReference type="NCBI Taxonomy" id="2136175"/>
    <lineage>
        <taxon>Bacteria</taxon>
        <taxon>Pseudomonadati</taxon>
        <taxon>Pseudomonadota</taxon>
        <taxon>Betaproteobacteria</taxon>
        <taxon>Rhodocyclales</taxon>
        <taxon>Zoogloeaceae</taxon>
        <taxon>Pseudothauera</taxon>
    </lineage>
</organism>
<keyword evidence="4" id="KW-1185">Reference proteome</keyword>
<dbReference type="PANTHER" id="PTHR36508:SF1">
    <property type="entry name" value="PROTEIN SLYX"/>
    <property type="match status" value="1"/>
</dbReference>
<dbReference type="InterPro" id="IPR007236">
    <property type="entry name" value="SlyX"/>
</dbReference>
<dbReference type="Gene3D" id="1.20.5.300">
    <property type="match status" value="1"/>
</dbReference>
<dbReference type="OrthoDB" id="5297107at2"/>
<reference evidence="3 4" key="1">
    <citation type="submission" date="2018-03" db="EMBL/GenBank/DDBJ databases">
        <authorList>
            <person name="Keele B.F."/>
        </authorList>
    </citation>
    <scope>NUCLEOTIDE SEQUENCE [LARGE SCALE GENOMIC DNA]</scope>
    <source>
        <strain evidence="3 4">D20</strain>
    </source>
</reference>
<dbReference type="Proteomes" id="UP000241193">
    <property type="component" value="Unassembled WGS sequence"/>
</dbReference>
<dbReference type="PANTHER" id="PTHR36508">
    <property type="entry name" value="PROTEIN SLYX"/>
    <property type="match status" value="1"/>
</dbReference>
<dbReference type="HAMAP" id="MF_00715">
    <property type="entry name" value="SlyX"/>
    <property type="match status" value="1"/>
</dbReference>
<evidence type="ECO:0000256" key="1">
    <source>
        <dbReference type="HAMAP-Rule" id="MF_00715"/>
    </source>
</evidence>
<evidence type="ECO:0000313" key="4">
    <source>
        <dbReference type="Proteomes" id="UP000241193"/>
    </source>
</evidence>